<sequence length="47" mass="4710">MPTRFRRAVTAAALVCAAFGTVAVLGVATPKAPEAPDRPATSGADAR</sequence>
<organism evidence="1 2">
    <name type="scientific">Yinghuangia soli</name>
    <dbReference type="NCBI Taxonomy" id="2908204"/>
    <lineage>
        <taxon>Bacteria</taxon>
        <taxon>Bacillati</taxon>
        <taxon>Actinomycetota</taxon>
        <taxon>Actinomycetes</taxon>
        <taxon>Kitasatosporales</taxon>
        <taxon>Streptomycetaceae</taxon>
        <taxon>Yinghuangia</taxon>
    </lineage>
</organism>
<protein>
    <submittedName>
        <fullName evidence="1">Uncharacterized protein</fullName>
    </submittedName>
</protein>
<dbReference type="Proteomes" id="UP001165378">
    <property type="component" value="Unassembled WGS sequence"/>
</dbReference>
<dbReference type="AlphaFoldDB" id="A0AA41Q309"/>
<dbReference type="EMBL" id="JAKFHA010000014">
    <property type="protein sequence ID" value="MCF2530045.1"/>
    <property type="molecule type" value="Genomic_DNA"/>
</dbReference>
<keyword evidence="2" id="KW-1185">Reference proteome</keyword>
<gene>
    <name evidence="1" type="ORF">LZ495_22880</name>
</gene>
<proteinExistence type="predicted"/>
<evidence type="ECO:0000313" key="2">
    <source>
        <dbReference type="Proteomes" id="UP001165378"/>
    </source>
</evidence>
<accession>A0AA41Q309</accession>
<evidence type="ECO:0000313" key="1">
    <source>
        <dbReference type="EMBL" id="MCF2530045.1"/>
    </source>
</evidence>
<dbReference type="RefSeq" id="WP_235054719.1">
    <property type="nucleotide sequence ID" value="NZ_JAKFHA010000014.1"/>
</dbReference>
<name>A0AA41Q309_9ACTN</name>
<reference evidence="1" key="1">
    <citation type="submission" date="2022-01" db="EMBL/GenBank/DDBJ databases">
        <title>Genome-Based Taxonomic Classification of the Phylum Actinobacteria.</title>
        <authorList>
            <person name="Gao Y."/>
        </authorList>
    </citation>
    <scope>NUCLEOTIDE SEQUENCE</scope>
    <source>
        <strain evidence="1">KLBMP 8922</strain>
    </source>
</reference>
<comment type="caution">
    <text evidence="1">The sequence shown here is derived from an EMBL/GenBank/DDBJ whole genome shotgun (WGS) entry which is preliminary data.</text>
</comment>